<dbReference type="EMBL" id="VIWT01000006">
    <property type="protein sequence ID" value="TWF73291.1"/>
    <property type="molecule type" value="Genomic_DNA"/>
</dbReference>
<dbReference type="RefSeq" id="WP_145911242.1">
    <property type="nucleotide sequence ID" value="NZ_BAAAMZ010000005.1"/>
</dbReference>
<dbReference type="SUPFAM" id="SSF51735">
    <property type="entry name" value="NAD(P)-binding Rossmann-fold domains"/>
    <property type="match status" value="1"/>
</dbReference>
<dbReference type="AlphaFoldDB" id="A0A561SEK3"/>
<evidence type="ECO:0000313" key="2">
    <source>
        <dbReference type="EMBL" id="TWF73291.1"/>
    </source>
</evidence>
<sequence>MRLTVLGATGGIGRHLVTQALADGHQVTAVVRDPDRLALRQPELTVVRADALDPNELVGVVEGADAVLSGVGQAGRHDRLRPASTSARAAVAAMAATGVQRIVVVSAATLNRAGTGQPLLARRVAAPLLWAVFGELYTDLEAMERILRAADPEWTAVRPARLTNGPGLGRYRHAVETGPPGASIARADVARAMLDFLTAPHTVRHAVAVSR</sequence>
<name>A0A561SEK3_9ACTN</name>
<dbReference type="Gene3D" id="3.40.50.720">
    <property type="entry name" value="NAD(P)-binding Rossmann-like Domain"/>
    <property type="match status" value="1"/>
</dbReference>
<keyword evidence="3" id="KW-1185">Reference proteome</keyword>
<proteinExistence type="predicted"/>
<comment type="caution">
    <text evidence="2">The sequence shown here is derived from an EMBL/GenBank/DDBJ whole genome shotgun (WGS) entry which is preliminary data.</text>
</comment>
<dbReference type="OrthoDB" id="3763081at2"/>
<protein>
    <submittedName>
        <fullName evidence="2">Putative NADH-flavin reductase</fullName>
    </submittedName>
</protein>
<dbReference type="Pfam" id="PF13460">
    <property type="entry name" value="NAD_binding_10"/>
    <property type="match status" value="1"/>
</dbReference>
<dbReference type="InterPro" id="IPR016040">
    <property type="entry name" value="NAD(P)-bd_dom"/>
</dbReference>
<reference evidence="2 3" key="1">
    <citation type="submission" date="2019-06" db="EMBL/GenBank/DDBJ databases">
        <title>Sequencing the genomes of 1000 actinobacteria strains.</title>
        <authorList>
            <person name="Klenk H.-P."/>
        </authorList>
    </citation>
    <scope>NUCLEOTIDE SEQUENCE [LARGE SCALE GENOMIC DNA]</scope>
    <source>
        <strain evidence="2 3">DSM 44826</strain>
    </source>
</reference>
<dbReference type="PANTHER" id="PTHR43355:SF2">
    <property type="entry name" value="FLAVIN REDUCTASE (NADPH)"/>
    <property type="match status" value="1"/>
</dbReference>
<dbReference type="GO" id="GO:0016646">
    <property type="term" value="F:oxidoreductase activity, acting on the CH-NH group of donors, NAD or NADP as acceptor"/>
    <property type="evidence" value="ECO:0007669"/>
    <property type="project" value="TreeGrafter"/>
</dbReference>
<feature type="domain" description="NAD(P)-binding" evidence="1">
    <location>
        <begin position="7"/>
        <end position="200"/>
    </location>
</feature>
<dbReference type="Proteomes" id="UP000317940">
    <property type="component" value="Unassembled WGS sequence"/>
</dbReference>
<gene>
    <name evidence="2" type="ORF">FHX73_16442</name>
</gene>
<evidence type="ECO:0000259" key="1">
    <source>
        <dbReference type="Pfam" id="PF13460"/>
    </source>
</evidence>
<dbReference type="PANTHER" id="PTHR43355">
    <property type="entry name" value="FLAVIN REDUCTASE (NADPH)"/>
    <property type="match status" value="1"/>
</dbReference>
<dbReference type="InterPro" id="IPR051606">
    <property type="entry name" value="Polyketide_Oxido-like"/>
</dbReference>
<accession>A0A561SEK3</accession>
<dbReference type="InterPro" id="IPR036291">
    <property type="entry name" value="NAD(P)-bd_dom_sf"/>
</dbReference>
<organism evidence="2 3">
    <name type="scientific">Kitasatospora viridis</name>
    <dbReference type="NCBI Taxonomy" id="281105"/>
    <lineage>
        <taxon>Bacteria</taxon>
        <taxon>Bacillati</taxon>
        <taxon>Actinomycetota</taxon>
        <taxon>Actinomycetes</taxon>
        <taxon>Kitasatosporales</taxon>
        <taxon>Streptomycetaceae</taxon>
        <taxon>Kitasatospora</taxon>
    </lineage>
</organism>
<evidence type="ECO:0000313" key="3">
    <source>
        <dbReference type="Proteomes" id="UP000317940"/>
    </source>
</evidence>